<evidence type="ECO:0000313" key="2">
    <source>
        <dbReference type="Proteomes" id="UP000053237"/>
    </source>
</evidence>
<organism evidence="1 2">
    <name type="scientific">Albugo candida</name>
    <dbReference type="NCBI Taxonomy" id="65357"/>
    <lineage>
        <taxon>Eukaryota</taxon>
        <taxon>Sar</taxon>
        <taxon>Stramenopiles</taxon>
        <taxon>Oomycota</taxon>
        <taxon>Peronosporomycetes</taxon>
        <taxon>Albuginales</taxon>
        <taxon>Albuginaceae</taxon>
        <taxon>Albugo</taxon>
    </lineage>
</organism>
<comment type="caution">
    <text evidence="1">The sequence shown here is derived from an EMBL/GenBank/DDBJ whole genome shotgun (WGS) entry which is preliminary data.</text>
</comment>
<dbReference type="InParanoid" id="A0A024FVW2"/>
<sequence length="115" mass="13262">MFEGEVHLATNNVTKLEHDSNEESQILRVDGVWLKAKEFLIISRPRLMLHHLHHCDQFLLCYVYGVELRRVCPNLDVTMPVLLYHVSTVLLQNHCSTSVKTCRTKFPSCTLSTLV</sequence>
<dbReference type="AlphaFoldDB" id="A0A024FVW2"/>
<dbReference type="Proteomes" id="UP000053237">
    <property type="component" value="Unassembled WGS sequence"/>
</dbReference>
<proteinExistence type="predicted"/>
<accession>A0A024FVW2</accession>
<name>A0A024FVW2_9STRA</name>
<protein>
    <submittedName>
        <fullName evidence="1">Uncharacterized protein</fullName>
    </submittedName>
</protein>
<reference evidence="1 2" key="1">
    <citation type="submission" date="2012-05" db="EMBL/GenBank/DDBJ databases">
        <title>Recombination and specialization in a pathogen metapopulation.</title>
        <authorList>
            <person name="Gardiner A."/>
            <person name="Kemen E."/>
            <person name="Schultz-Larsen T."/>
            <person name="MacLean D."/>
            <person name="Van Oosterhout C."/>
            <person name="Jones J.D.G."/>
        </authorList>
    </citation>
    <scope>NUCLEOTIDE SEQUENCE [LARGE SCALE GENOMIC DNA]</scope>
    <source>
        <strain evidence="1 2">Ac Nc2</strain>
    </source>
</reference>
<evidence type="ECO:0000313" key="1">
    <source>
        <dbReference type="EMBL" id="CCI11270.1"/>
    </source>
</evidence>
<keyword evidence="2" id="KW-1185">Reference proteome</keyword>
<dbReference type="EMBL" id="CAIX01000899">
    <property type="protein sequence ID" value="CCI11270.1"/>
    <property type="molecule type" value="Genomic_DNA"/>
</dbReference>
<gene>
    <name evidence="1" type="ORF">BN9_126770</name>
</gene>